<evidence type="ECO:0000256" key="7">
    <source>
        <dbReference type="ARBA" id="ARBA00023316"/>
    </source>
</evidence>
<evidence type="ECO:0000256" key="4">
    <source>
        <dbReference type="ARBA" id="ARBA00022692"/>
    </source>
</evidence>
<gene>
    <name evidence="9" type="ORF">Dsin_020667</name>
</gene>
<feature type="transmembrane region" description="Helical" evidence="8">
    <location>
        <begin position="261"/>
        <end position="281"/>
    </location>
</feature>
<evidence type="ECO:0000313" key="9">
    <source>
        <dbReference type="EMBL" id="KAK3206621.1"/>
    </source>
</evidence>
<dbReference type="GO" id="GO:0030244">
    <property type="term" value="P:cellulose biosynthetic process"/>
    <property type="evidence" value="ECO:0007669"/>
    <property type="project" value="InterPro"/>
</dbReference>
<dbReference type="Pfam" id="PF03552">
    <property type="entry name" value="Cellulose_synt"/>
    <property type="match status" value="2"/>
</dbReference>
<comment type="caution">
    <text evidence="9">The sequence shown here is derived from an EMBL/GenBank/DDBJ whole genome shotgun (WGS) entry which is preliminary data.</text>
</comment>
<dbReference type="InterPro" id="IPR029044">
    <property type="entry name" value="Nucleotide-diphossugar_trans"/>
</dbReference>
<evidence type="ECO:0000256" key="8">
    <source>
        <dbReference type="SAM" id="Phobius"/>
    </source>
</evidence>
<keyword evidence="6 8" id="KW-0472">Membrane</keyword>
<dbReference type="GO" id="GO:0071555">
    <property type="term" value="P:cell wall organization"/>
    <property type="evidence" value="ECO:0007669"/>
    <property type="project" value="UniProtKB-KW"/>
</dbReference>
<dbReference type="EMBL" id="JANJYJ010000006">
    <property type="protein sequence ID" value="KAK3206621.1"/>
    <property type="molecule type" value="Genomic_DNA"/>
</dbReference>
<dbReference type="GO" id="GO:0016020">
    <property type="term" value="C:membrane"/>
    <property type="evidence" value="ECO:0007669"/>
    <property type="project" value="InterPro"/>
</dbReference>
<keyword evidence="2" id="KW-0328">Glycosyltransferase</keyword>
<evidence type="ECO:0000256" key="2">
    <source>
        <dbReference type="ARBA" id="ARBA00022676"/>
    </source>
</evidence>
<proteinExistence type="predicted"/>
<dbReference type="InterPro" id="IPR005150">
    <property type="entry name" value="Cellulose_synth"/>
</dbReference>
<evidence type="ECO:0000256" key="6">
    <source>
        <dbReference type="ARBA" id="ARBA00023136"/>
    </source>
</evidence>
<organism evidence="9 10">
    <name type="scientific">Dipteronia sinensis</name>
    <dbReference type="NCBI Taxonomy" id="43782"/>
    <lineage>
        <taxon>Eukaryota</taxon>
        <taxon>Viridiplantae</taxon>
        <taxon>Streptophyta</taxon>
        <taxon>Embryophyta</taxon>
        <taxon>Tracheophyta</taxon>
        <taxon>Spermatophyta</taxon>
        <taxon>Magnoliopsida</taxon>
        <taxon>eudicotyledons</taxon>
        <taxon>Gunneridae</taxon>
        <taxon>Pentapetalae</taxon>
        <taxon>rosids</taxon>
        <taxon>malvids</taxon>
        <taxon>Sapindales</taxon>
        <taxon>Sapindaceae</taxon>
        <taxon>Hippocastanoideae</taxon>
        <taxon>Acereae</taxon>
        <taxon>Dipteronia</taxon>
    </lineage>
</organism>
<dbReference type="GO" id="GO:0016760">
    <property type="term" value="F:cellulose synthase (UDP-forming) activity"/>
    <property type="evidence" value="ECO:0007669"/>
    <property type="project" value="InterPro"/>
</dbReference>
<keyword evidence="3" id="KW-0808">Transferase</keyword>
<protein>
    <submittedName>
        <fullName evidence="9">Uncharacterized protein</fullName>
    </submittedName>
</protein>
<dbReference type="GO" id="GO:0012505">
    <property type="term" value="C:endomembrane system"/>
    <property type="evidence" value="ECO:0007669"/>
    <property type="project" value="UniProtKB-SubCell"/>
</dbReference>
<evidence type="ECO:0000256" key="3">
    <source>
        <dbReference type="ARBA" id="ARBA00022679"/>
    </source>
</evidence>
<dbReference type="PANTHER" id="PTHR13301">
    <property type="entry name" value="X-BOX TRANSCRIPTION FACTOR-RELATED"/>
    <property type="match status" value="1"/>
</dbReference>
<evidence type="ECO:0000313" key="10">
    <source>
        <dbReference type="Proteomes" id="UP001281410"/>
    </source>
</evidence>
<comment type="subcellular location">
    <subcellularLocation>
        <location evidence="1">Endomembrane system</location>
        <topology evidence="1">Multi-pass membrane protein</topology>
    </subcellularLocation>
</comment>
<dbReference type="AlphaFoldDB" id="A0AAE0E471"/>
<reference evidence="9" key="1">
    <citation type="journal article" date="2023" name="Plant J.">
        <title>Genome sequences and population genomics provide insights into the demographic history, inbreeding, and mutation load of two 'living fossil' tree species of Dipteronia.</title>
        <authorList>
            <person name="Feng Y."/>
            <person name="Comes H.P."/>
            <person name="Chen J."/>
            <person name="Zhu S."/>
            <person name="Lu R."/>
            <person name="Zhang X."/>
            <person name="Li P."/>
            <person name="Qiu J."/>
            <person name="Olsen K.M."/>
            <person name="Qiu Y."/>
        </authorList>
    </citation>
    <scope>NUCLEOTIDE SEQUENCE</scope>
    <source>
        <strain evidence="9">NBL</strain>
    </source>
</reference>
<sequence>MDKSRFDFLQSNEGEADKGIFIVSLYKRVIWTFYRVLLKRVFCLTKIIHENKIDEEGSKMPLLVYVSRERRASYPHRFKAGALNTLLRVSGIMSNGQYIMVLNCDMYCKDPTTARQTMCFNFDPNISPSLAYVQFPQMFYIVNDNDIYEGGGRSAYMSMWEGMDGFKLMICCIFNRVFLSSLCNHLYDVLSTGETLRTLWNEQRFWMIQSVSGNLFGCIDMLMKRNGAKKASFRISNKAMDKEKLEKYEKGKYDFEGADRYMVPMTIMVILNIICFFGGIIRLVLENNVEDMFGQLFLSLYVLFLSYPIIEGLISSKSKTN</sequence>
<feature type="transmembrane region" description="Helical" evidence="8">
    <location>
        <begin position="293"/>
        <end position="314"/>
    </location>
</feature>
<dbReference type="Proteomes" id="UP001281410">
    <property type="component" value="Unassembled WGS sequence"/>
</dbReference>
<keyword evidence="10" id="KW-1185">Reference proteome</keyword>
<keyword evidence="4 8" id="KW-0812">Transmembrane</keyword>
<accession>A0AAE0E471</accession>
<dbReference type="Gene3D" id="3.90.550.10">
    <property type="entry name" value="Spore Coat Polysaccharide Biosynthesis Protein SpsA, Chain A"/>
    <property type="match status" value="1"/>
</dbReference>
<name>A0AAE0E471_9ROSI</name>
<keyword evidence="7" id="KW-0961">Cell wall biogenesis/degradation</keyword>
<evidence type="ECO:0000256" key="1">
    <source>
        <dbReference type="ARBA" id="ARBA00004127"/>
    </source>
</evidence>
<keyword evidence="5 8" id="KW-1133">Transmembrane helix</keyword>
<evidence type="ECO:0000256" key="5">
    <source>
        <dbReference type="ARBA" id="ARBA00022989"/>
    </source>
</evidence>